<comment type="catalytic activity">
    <reaction evidence="8">
        <text>[GlcNAc-(1-&gt;4)-Mur2Ac(oyl-L-Ala-gamma-D-Glu-L-Lys-D-Ala-D-Ala)](n)-di-trans,octa-cis-undecaprenyl diphosphate + beta-D-GlcNAc-(1-&gt;4)-Mur2Ac(oyl-L-Ala-gamma-D-Glu-L-Lys-D-Ala-D-Ala)-di-trans,octa-cis-undecaprenyl diphosphate = [GlcNAc-(1-&gt;4)-Mur2Ac(oyl-L-Ala-gamma-D-Glu-L-Lys-D-Ala-D-Ala)](n+1)-di-trans,octa-cis-undecaprenyl diphosphate + di-trans,octa-cis-undecaprenyl diphosphate + H(+)</text>
        <dbReference type="Rhea" id="RHEA:23708"/>
        <dbReference type="Rhea" id="RHEA-COMP:9602"/>
        <dbReference type="Rhea" id="RHEA-COMP:9603"/>
        <dbReference type="ChEBI" id="CHEBI:15378"/>
        <dbReference type="ChEBI" id="CHEBI:58405"/>
        <dbReference type="ChEBI" id="CHEBI:60033"/>
        <dbReference type="ChEBI" id="CHEBI:78435"/>
        <dbReference type="EC" id="2.4.99.28"/>
    </reaction>
</comment>
<dbReference type="InterPro" id="IPR050396">
    <property type="entry name" value="Glycosyltr_51/Transpeptidase"/>
</dbReference>
<evidence type="ECO:0000313" key="13">
    <source>
        <dbReference type="Proteomes" id="UP001500751"/>
    </source>
</evidence>
<reference evidence="13" key="1">
    <citation type="journal article" date="2019" name="Int. J. Syst. Evol. Microbiol.">
        <title>The Global Catalogue of Microorganisms (GCM) 10K type strain sequencing project: providing services to taxonomists for standard genome sequencing and annotation.</title>
        <authorList>
            <consortium name="The Broad Institute Genomics Platform"/>
            <consortium name="The Broad Institute Genome Sequencing Center for Infectious Disease"/>
            <person name="Wu L."/>
            <person name="Ma J."/>
        </authorList>
    </citation>
    <scope>NUCLEOTIDE SEQUENCE [LARGE SCALE GENOMIC DNA]</scope>
    <source>
        <strain evidence="13">JCM 16014</strain>
    </source>
</reference>
<keyword evidence="6" id="KW-0511">Multifunctional enzyme</keyword>
<keyword evidence="13" id="KW-1185">Reference proteome</keyword>
<comment type="catalytic activity">
    <reaction evidence="7">
        <text>Preferential cleavage: (Ac)2-L-Lys-D-Ala-|-D-Ala. Also transpeptidation of peptidyl-alanyl moieties that are N-acyl substituents of D-alanine.</text>
        <dbReference type="EC" id="3.4.16.4"/>
    </reaction>
</comment>
<sequence length="734" mass="77583">MASHPPRPFRGSGPLRALFGLLMISALAGVLVAGMALPFVGTAGLAAKSASDHFEDIPDDLKTPDLPQRSQILAADGSVMATVWGDFGNRVIVPFNAISPNVWQALVATEDSRFFEHGGIDLKGTFRAFFADLSGANQGGSSISQQYVKNVLVLQAGADKAKYADATGNSLARKIRELKYAIAVEKKFSKDEILERYLNLVPFAENVSGIEAAADRWFGVHAAQLTVPQAATLIGMLKNPVAYDPAKHPQAATDRRNTVLDRMADPAVHYITPQQAEELKKTPLALNLQAQHSGCIYAPGSSAFFCEYIEQEILNNPIYGKTKADRATFFNRGGLTIRTTMDPKTEKAAETAIKNNVGATDIPGAAIAMIEPGTGRIKAMAQSRDMGTGEGQTYLNLAADPTHGGGNGYQAGSTFKSFVAMAGLEKGLTPEYVQNLDYKIDERQTKFTVCDDPSGVTQDPKWQPTDETSQEAGPQTMTSALWNSVNNYFIKLQEQTGLCEPARLAAAAGLTIDSDNGAGKRLQQIGSFTLGTNQVTPIAMANAYATIAAHGMYCKPTAISAITDTSGKQYPVATPDCHQTIDPSLTDQLTGMLQGVVTHGTATKVGTYFKGPAAGKTGTNDSRLMTWFDGYTPNLAAAVWVGIVSPKPNDKGLVNVKIHGTTYDKVCGGCLAAPIWGQAVNGALAGTTPQQFSVPELSGDIPAPIQNNPPPNTGPGGQDGGPGGFLGGLIGGQQ</sequence>
<proteinExistence type="predicted"/>
<dbReference type="SUPFAM" id="SSF56601">
    <property type="entry name" value="beta-lactamase/transpeptidase-like"/>
    <property type="match status" value="1"/>
</dbReference>
<keyword evidence="4" id="KW-0808">Transferase</keyword>
<evidence type="ECO:0000313" key="12">
    <source>
        <dbReference type="EMBL" id="GAA2027355.1"/>
    </source>
</evidence>
<protein>
    <submittedName>
        <fullName evidence="12">Transglycosylase domain-containing protein</fullName>
    </submittedName>
</protein>
<dbReference type="Pfam" id="PF00905">
    <property type="entry name" value="Transpeptidase"/>
    <property type="match status" value="1"/>
</dbReference>
<dbReference type="InterPro" id="IPR001460">
    <property type="entry name" value="PCN-bd_Tpept"/>
</dbReference>
<accession>A0ABP5FL09</accession>
<dbReference type="SUPFAM" id="SSF53955">
    <property type="entry name" value="Lysozyme-like"/>
    <property type="match status" value="1"/>
</dbReference>
<evidence type="ECO:0000259" key="11">
    <source>
        <dbReference type="Pfam" id="PF00912"/>
    </source>
</evidence>
<dbReference type="Gene3D" id="1.10.3810.10">
    <property type="entry name" value="Biosynthetic peptidoglycan transglycosylase-like"/>
    <property type="match status" value="1"/>
</dbReference>
<keyword evidence="5" id="KW-0378">Hydrolase</keyword>
<keyword evidence="1" id="KW-0121">Carboxypeptidase</keyword>
<evidence type="ECO:0000256" key="2">
    <source>
        <dbReference type="ARBA" id="ARBA00022670"/>
    </source>
</evidence>
<dbReference type="Pfam" id="PF00912">
    <property type="entry name" value="Transgly"/>
    <property type="match status" value="1"/>
</dbReference>
<evidence type="ECO:0000256" key="8">
    <source>
        <dbReference type="ARBA" id="ARBA00049902"/>
    </source>
</evidence>
<feature type="domain" description="Penicillin-binding protein transpeptidase" evidence="10">
    <location>
        <begin position="366"/>
        <end position="644"/>
    </location>
</feature>
<evidence type="ECO:0000256" key="4">
    <source>
        <dbReference type="ARBA" id="ARBA00022679"/>
    </source>
</evidence>
<dbReference type="InterPro" id="IPR023346">
    <property type="entry name" value="Lysozyme-like_dom_sf"/>
</dbReference>
<evidence type="ECO:0000259" key="10">
    <source>
        <dbReference type="Pfam" id="PF00905"/>
    </source>
</evidence>
<dbReference type="EMBL" id="BAAAQN010000013">
    <property type="protein sequence ID" value="GAA2027355.1"/>
    <property type="molecule type" value="Genomic_DNA"/>
</dbReference>
<dbReference type="InterPro" id="IPR012338">
    <property type="entry name" value="Beta-lactam/transpept-like"/>
</dbReference>
<feature type="compositionally biased region" description="Gly residues" evidence="9">
    <location>
        <begin position="714"/>
        <end position="734"/>
    </location>
</feature>
<dbReference type="RefSeq" id="WP_344665967.1">
    <property type="nucleotide sequence ID" value="NZ_BAAAQN010000013.1"/>
</dbReference>
<feature type="region of interest" description="Disordered" evidence="9">
    <location>
        <begin position="449"/>
        <end position="473"/>
    </location>
</feature>
<evidence type="ECO:0000256" key="6">
    <source>
        <dbReference type="ARBA" id="ARBA00023268"/>
    </source>
</evidence>
<name>A0ABP5FL09_9ACTN</name>
<keyword evidence="2" id="KW-0645">Protease</keyword>
<dbReference type="Gene3D" id="3.40.710.10">
    <property type="entry name" value="DD-peptidase/beta-lactamase superfamily"/>
    <property type="match status" value="1"/>
</dbReference>
<organism evidence="12 13">
    <name type="scientific">Catenulispora yoronensis</name>
    <dbReference type="NCBI Taxonomy" id="450799"/>
    <lineage>
        <taxon>Bacteria</taxon>
        <taxon>Bacillati</taxon>
        <taxon>Actinomycetota</taxon>
        <taxon>Actinomycetes</taxon>
        <taxon>Catenulisporales</taxon>
        <taxon>Catenulisporaceae</taxon>
        <taxon>Catenulispora</taxon>
    </lineage>
</organism>
<gene>
    <name evidence="12" type="ORF">GCM10009839_27640</name>
</gene>
<comment type="caution">
    <text evidence="12">The sequence shown here is derived from an EMBL/GenBank/DDBJ whole genome shotgun (WGS) entry which is preliminary data.</text>
</comment>
<keyword evidence="3" id="KW-0328">Glycosyltransferase</keyword>
<feature type="region of interest" description="Disordered" evidence="9">
    <location>
        <begin position="691"/>
        <end position="734"/>
    </location>
</feature>
<dbReference type="PANTHER" id="PTHR32282">
    <property type="entry name" value="BINDING PROTEIN TRANSPEPTIDASE, PUTATIVE-RELATED"/>
    <property type="match status" value="1"/>
</dbReference>
<evidence type="ECO:0000256" key="5">
    <source>
        <dbReference type="ARBA" id="ARBA00022801"/>
    </source>
</evidence>
<dbReference type="PANTHER" id="PTHR32282:SF33">
    <property type="entry name" value="PEPTIDOGLYCAN GLYCOSYLTRANSFERASE"/>
    <property type="match status" value="1"/>
</dbReference>
<feature type="domain" description="Glycosyl transferase family 51" evidence="11">
    <location>
        <begin position="80"/>
        <end position="263"/>
    </location>
</feature>
<evidence type="ECO:0000256" key="7">
    <source>
        <dbReference type="ARBA" id="ARBA00034000"/>
    </source>
</evidence>
<dbReference type="InterPro" id="IPR036950">
    <property type="entry name" value="PBP_transglycosylase"/>
</dbReference>
<evidence type="ECO:0000256" key="9">
    <source>
        <dbReference type="SAM" id="MobiDB-lite"/>
    </source>
</evidence>
<dbReference type="Proteomes" id="UP001500751">
    <property type="component" value="Unassembled WGS sequence"/>
</dbReference>
<evidence type="ECO:0000256" key="1">
    <source>
        <dbReference type="ARBA" id="ARBA00022645"/>
    </source>
</evidence>
<dbReference type="InterPro" id="IPR001264">
    <property type="entry name" value="Glyco_trans_51"/>
</dbReference>
<evidence type="ECO:0000256" key="3">
    <source>
        <dbReference type="ARBA" id="ARBA00022676"/>
    </source>
</evidence>